<dbReference type="Gene3D" id="1.20.1280.50">
    <property type="match status" value="1"/>
</dbReference>
<evidence type="ECO:0000259" key="2">
    <source>
        <dbReference type="PROSITE" id="PS50181"/>
    </source>
</evidence>
<dbReference type="EMBL" id="CAJVPQ010018369">
    <property type="protein sequence ID" value="CAG8750888.1"/>
    <property type="molecule type" value="Genomic_DNA"/>
</dbReference>
<dbReference type="OrthoDB" id="2322499at2759"/>
<accession>A0A9N9NQ05</accession>
<proteinExistence type="predicted"/>
<dbReference type="CDD" id="cd09917">
    <property type="entry name" value="F-box_SF"/>
    <property type="match status" value="1"/>
</dbReference>
<sequence>MGGKIIGTNPPQQRKPRPPPTTDSTKPSRPPATSIIPPELFITICEPLTPDDLFSLSQVSRYFRNLLCSTNSSATQSIWRKSRLTFLSYPSLPPPPPPPHGSACPDDMDERTYILMTNIAIRCQFCRDRKKPSQIFWSFQVRCCDDCFHQHTISEYNLIKNYNMAKDALCGLPYTSPCDYKIYWKDHIPTAQSDYSLALESDLLSVWMMQQKAKLERYMSLIERHEWEFKNEMTKWSYQTTLSLQEIRLRSSYMAEEIASDMNLDPEKLRDWGIYWYPMDTKTVRNLTEDDWDNWRVEVETECKNIRRKSQKWFYRFSRA</sequence>
<dbReference type="SUPFAM" id="SSF81383">
    <property type="entry name" value="F-box domain"/>
    <property type="match status" value="1"/>
</dbReference>
<organism evidence="3 4">
    <name type="scientific">Funneliformis caledonium</name>
    <dbReference type="NCBI Taxonomy" id="1117310"/>
    <lineage>
        <taxon>Eukaryota</taxon>
        <taxon>Fungi</taxon>
        <taxon>Fungi incertae sedis</taxon>
        <taxon>Mucoromycota</taxon>
        <taxon>Glomeromycotina</taxon>
        <taxon>Glomeromycetes</taxon>
        <taxon>Glomerales</taxon>
        <taxon>Glomeraceae</taxon>
        <taxon>Funneliformis</taxon>
    </lineage>
</organism>
<dbReference type="InterPro" id="IPR036047">
    <property type="entry name" value="F-box-like_dom_sf"/>
</dbReference>
<evidence type="ECO:0000313" key="3">
    <source>
        <dbReference type="EMBL" id="CAG8750888.1"/>
    </source>
</evidence>
<feature type="region of interest" description="Disordered" evidence="1">
    <location>
        <begin position="1"/>
        <end position="35"/>
    </location>
</feature>
<feature type="domain" description="F-box" evidence="2">
    <location>
        <begin position="30"/>
        <end position="82"/>
    </location>
</feature>
<gene>
    <name evidence="3" type="ORF">FCALED_LOCUS16305</name>
</gene>
<name>A0A9N9NQ05_9GLOM</name>
<dbReference type="Proteomes" id="UP000789570">
    <property type="component" value="Unassembled WGS sequence"/>
</dbReference>
<feature type="non-terminal residue" evidence="3">
    <location>
        <position position="320"/>
    </location>
</feature>
<dbReference type="Pfam" id="PF12937">
    <property type="entry name" value="F-box-like"/>
    <property type="match status" value="1"/>
</dbReference>
<dbReference type="AlphaFoldDB" id="A0A9N9NQ05"/>
<dbReference type="InterPro" id="IPR001810">
    <property type="entry name" value="F-box_dom"/>
</dbReference>
<evidence type="ECO:0000256" key="1">
    <source>
        <dbReference type="SAM" id="MobiDB-lite"/>
    </source>
</evidence>
<keyword evidence="4" id="KW-1185">Reference proteome</keyword>
<protein>
    <submittedName>
        <fullName evidence="3">9243_t:CDS:1</fullName>
    </submittedName>
</protein>
<evidence type="ECO:0000313" key="4">
    <source>
        <dbReference type="Proteomes" id="UP000789570"/>
    </source>
</evidence>
<reference evidence="3" key="1">
    <citation type="submission" date="2021-06" db="EMBL/GenBank/DDBJ databases">
        <authorList>
            <person name="Kallberg Y."/>
            <person name="Tangrot J."/>
            <person name="Rosling A."/>
        </authorList>
    </citation>
    <scope>NUCLEOTIDE SEQUENCE</scope>
    <source>
        <strain evidence="3">UK204</strain>
    </source>
</reference>
<comment type="caution">
    <text evidence="3">The sequence shown here is derived from an EMBL/GenBank/DDBJ whole genome shotgun (WGS) entry which is preliminary data.</text>
</comment>
<dbReference type="PROSITE" id="PS50181">
    <property type="entry name" value="FBOX"/>
    <property type="match status" value="1"/>
</dbReference>